<dbReference type="NCBIfam" id="NF004411">
    <property type="entry name" value="PRK05759.1-2"/>
    <property type="match status" value="1"/>
</dbReference>
<keyword evidence="7 16" id="KW-0375">Hydrogen ion transport</keyword>
<dbReference type="GO" id="GO:0046961">
    <property type="term" value="F:proton-transporting ATPase activity, rotational mechanism"/>
    <property type="evidence" value="ECO:0007669"/>
    <property type="project" value="TreeGrafter"/>
</dbReference>
<dbReference type="InterPro" id="IPR002146">
    <property type="entry name" value="ATP_synth_b/b'su_bac/chlpt"/>
</dbReference>
<evidence type="ECO:0000256" key="7">
    <source>
        <dbReference type="ARBA" id="ARBA00022781"/>
    </source>
</evidence>
<evidence type="ECO:0000256" key="16">
    <source>
        <dbReference type="HAMAP-Rule" id="MF_01398"/>
    </source>
</evidence>
<evidence type="ECO:0000256" key="10">
    <source>
        <dbReference type="ARBA" id="ARBA00023136"/>
    </source>
</evidence>
<dbReference type="HAMAP" id="MF_01398">
    <property type="entry name" value="ATP_synth_b_bprime"/>
    <property type="match status" value="1"/>
</dbReference>
<keyword evidence="10 16" id="KW-0472">Membrane</keyword>
<evidence type="ECO:0000256" key="1">
    <source>
        <dbReference type="ARBA" id="ARBA00005513"/>
    </source>
</evidence>
<keyword evidence="6 16" id="KW-0812">Transmembrane</keyword>
<evidence type="ECO:0000256" key="15">
    <source>
        <dbReference type="ARBA" id="ARBA00037847"/>
    </source>
</evidence>
<evidence type="ECO:0000256" key="9">
    <source>
        <dbReference type="ARBA" id="ARBA00023065"/>
    </source>
</evidence>
<proteinExistence type="inferred from homology"/>
<dbReference type="SUPFAM" id="SSF81573">
    <property type="entry name" value="F1F0 ATP synthase subunit B, membrane domain"/>
    <property type="match status" value="1"/>
</dbReference>
<dbReference type="AlphaFoldDB" id="A0A7U6GGD7"/>
<dbReference type="Gene3D" id="1.20.5.620">
    <property type="entry name" value="F1F0 ATP synthase subunit B, membrane domain"/>
    <property type="match status" value="1"/>
</dbReference>
<comment type="subcellular location">
    <subcellularLocation>
        <location evidence="16">Cell membrane</location>
        <topology evidence="16">Single-pass membrane protein</topology>
    </subcellularLocation>
    <subcellularLocation>
        <location evidence="15">Endomembrane system</location>
        <topology evidence="15">Single-pass membrane protein</topology>
    </subcellularLocation>
</comment>
<dbReference type="PANTHER" id="PTHR33445:SF1">
    <property type="entry name" value="ATP SYNTHASE SUBUNIT B"/>
    <property type="match status" value="1"/>
</dbReference>
<comment type="similarity">
    <text evidence="1 16 17">Belongs to the ATPase B chain family.</text>
</comment>
<dbReference type="Pfam" id="PF00430">
    <property type="entry name" value="ATP-synt_B"/>
    <property type="match status" value="1"/>
</dbReference>
<dbReference type="InterPro" id="IPR005864">
    <property type="entry name" value="ATP_synth_F0_bsu_bac"/>
</dbReference>
<evidence type="ECO:0000313" key="19">
    <source>
        <dbReference type="EMBL" id="BAO43172.1"/>
    </source>
</evidence>
<feature type="transmembrane region" description="Helical" evidence="16">
    <location>
        <begin position="6"/>
        <end position="26"/>
    </location>
</feature>
<keyword evidence="19" id="KW-0378">Hydrolase</keyword>
<dbReference type="FunFam" id="1.20.5.620:FF:000001">
    <property type="entry name" value="ATP synthase subunit b"/>
    <property type="match status" value="1"/>
</dbReference>
<name>A0A7U6GGD7_9GAMM</name>
<keyword evidence="4" id="KW-0997">Cell inner membrane</keyword>
<evidence type="ECO:0000256" key="18">
    <source>
        <dbReference type="SAM" id="Coils"/>
    </source>
</evidence>
<comment type="function">
    <text evidence="12 16">F(1)F(0) ATP synthase produces ATP from ADP in the presence of a proton or sodium gradient. F-type ATPases consist of two structural domains, F(1) containing the extramembraneous catalytic core and F(0) containing the membrane proton channel, linked together by a central stalk and a peripheral stalk. During catalysis, ATP synthesis in the catalytic domain of F(1) is coupled via a rotary mechanism of the central stalk subunits to proton translocation.</text>
</comment>
<comment type="function">
    <text evidence="13">Component of the F(0) channel, it forms part of the peripheral stalk, linking F(1) to F(0). The b'-subunit is a diverged and duplicated form of b found in plants and photosynthetic bacteria.</text>
</comment>
<evidence type="ECO:0000313" key="20">
    <source>
        <dbReference type="Proteomes" id="UP000031631"/>
    </source>
</evidence>
<evidence type="ECO:0000256" key="17">
    <source>
        <dbReference type="RuleBase" id="RU003848"/>
    </source>
</evidence>
<keyword evidence="3 16" id="KW-1003">Cell membrane</keyword>
<evidence type="ECO:0000256" key="12">
    <source>
        <dbReference type="ARBA" id="ARBA00025198"/>
    </source>
</evidence>
<protein>
    <recommendedName>
        <fullName evidence="16">ATP synthase subunit b</fullName>
    </recommendedName>
    <alternativeName>
        <fullName evidence="16">ATP synthase F(0) sector subunit b</fullName>
    </alternativeName>
    <alternativeName>
        <fullName evidence="16">ATPase subunit I</fullName>
    </alternativeName>
    <alternativeName>
        <fullName evidence="16">F-type ATPase subunit b</fullName>
        <shortName evidence="16">F-ATPase subunit b</shortName>
    </alternativeName>
</protein>
<dbReference type="PANTHER" id="PTHR33445">
    <property type="entry name" value="ATP SYNTHASE SUBUNIT B', CHLOROPLASTIC"/>
    <property type="match status" value="1"/>
</dbReference>
<evidence type="ECO:0000256" key="2">
    <source>
        <dbReference type="ARBA" id="ARBA00022448"/>
    </source>
</evidence>
<dbReference type="GO" id="GO:0045259">
    <property type="term" value="C:proton-transporting ATP synthase complex"/>
    <property type="evidence" value="ECO:0007669"/>
    <property type="project" value="UniProtKB-KW"/>
</dbReference>
<keyword evidence="18" id="KW-0175">Coiled coil</keyword>
<keyword evidence="8 16" id="KW-1133">Transmembrane helix</keyword>
<keyword evidence="2 16" id="KW-0813">Transport</keyword>
<gene>
    <name evidence="16 19" type="primary">atpF</name>
    <name evidence="19" type="ORF">TBH_C0226</name>
</gene>
<dbReference type="NCBIfam" id="TIGR01144">
    <property type="entry name" value="ATP_synt_b"/>
    <property type="match status" value="1"/>
</dbReference>
<evidence type="ECO:0000256" key="14">
    <source>
        <dbReference type="ARBA" id="ARBA00026054"/>
    </source>
</evidence>
<evidence type="ECO:0000256" key="5">
    <source>
        <dbReference type="ARBA" id="ARBA00022547"/>
    </source>
</evidence>
<comment type="subunit">
    <text evidence="16">F-type ATPases have 2 components, F(1) - the catalytic core - and F(0) - the membrane proton channel. F(1) has five subunits: alpha(3), beta(3), gamma(1), delta(1), epsilon(1). F(0) has three main subunits: a(1), b(2) and c(10-14). The alpha and beta chains form an alternating ring which encloses part of the gamma chain. F(1) is attached to F(0) by a central stalk formed by the gamma and epsilon chains, while a peripheral stalk is formed by the delta and b chains.</text>
</comment>
<keyword evidence="11 16" id="KW-0066">ATP synthesis</keyword>
<evidence type="ECO:0000256" key="11">
    <source>
        <dbReference type="ARBA" id="ARBA00023310"/>
    </source>
</evidence>
<dbReference type="Proteomes" id="UP000031631">
    <property type="component" value="Chromosome"/>
</dbReference>
<evidence type="ECO:0000256" key="6">
    <source>
        <dbReference type="ARBA" id="ARBA00022692"/>
    </source>
</evidence>
<evidence type="ECO:0000256" key="13">
    <source>
        <dbReference type="ARBA" id="ARBA00025614"/>
    </source>
</evidence>
<keyword evidence="20" id="KW-1185">Reference proteome</keyword>
<reference evidence="19 20" key="1">
    <citation type="journal article" date="2014" name="PLoS ONE">
        <title>Physiological and genomic features of a novel sulfur-oxidizing gammaproteobacterium belonging to a previously uncultivated symbiotic lineage isolated from a hydrothermal vent.</title>
        <authorList>
            <person name="Nunoura T."/>
            <person name="Takaki Y."/>
            <person name="Kazama H."/>
            <person name="Kakuta J."/>
            <person name="Shimamura S."/>
            <person name="Makita H."/>
            <person name="Hirai M."/>
            <person name="Miyazaki M."/>
            <person name="Takai K."/>
        </authorList>
    </citation>
    <scope>NUCLEOTIDE SEQUENCE [LARGE SCALE GENOMIC DNA]</scope>
    <source>
        <strain evidence="19 20">Hiromi1</strain>
    </source>
</reference>
<dbReference type="GO" id="GO:0005886">
    <property type="term" value="C:plasma membrane"/>
    <property type="evidence" value="ECO:0007669"/>
    <property type="project" value="UniProtKB-SubCell"/>
</dbReference>
<dbReference type="OrthoDB" id="9788020at2"/>
<keyword evidence="9 16" id="KW-0406">Ion transport</keyword>
<dbReference type="InterPro" id="IPR028987">
    <property type="entry name" value="ATP_synth_B-like_membr_sf"/>
</dbReference>
<dbReference type="InterPro" id="IPR050059">
    <property type="entry name" value="ATP_synthase_B_chain"/>
</dbReference>
<organism evidence="19 20">
    <name type="scientific">Thiolapillus brandeum</name>
    <dbReference type="NCBI Taxonomy" id="1076588"/>
    <lineage>
        <taxon>Bacteria</taxon>
        <taxon>Pseudomonadati</taxon>
        <taxon>Pseudomonadota</taxon>
        <taxon>Gammaproteobacteria</taxon>
        <taxon>Chromatiales</taxon>
        <taxon>Sedimenticolaceae</taxon>
        <taxon>Thiolapillus</taxon>
    </lineage>
</organism>
<dbReference type="KEGG" id="tbn:TBH_C0226"/>
<dbReference type="CDD" id="cd06503">
    <property type="entry name" value="ATP-synt_Fo_b"/>
    <property type="match status" value="1"/>
</dbReference>
<keyword evidence="5 16" id="KW-0138">CF(0)</keyword>
<dbReference type="GO" id="GO:0016787">
    <property type="term" value="F:hydrolase activity"/>
    <property type="evidence" value="ECO:0007669"/>
    <property type="project" value="UniProtKB-KW"/>
</dbReference>
<dbReference type="GO" id="GO:0046933">
    <property type="term" value="F:proton-transporting ATP synthase activity, rotational mechanism"/>
    <property type="evidence" value="ECO:0007669"/>
    <property type="project" value="UniProtKB-UniRule"/>
</dbReference>
<evidence type="ECO:0000256" key="3">
    <source>
        <dbReference type="ARBA" id="ARBA00022475"/>
    </source>
</evidence>
<accession>A0A7U6GGD7</accession>
<dbReference type="EMBL" id="AP012273">
    <property type="protein sequence ID" value="BAO43172.1"/>
    <property type="molecule type" value="Genomic_DNA"/>
</dbReference>
<feature type="coiled-coil region" evidence="18">
    <location>
        <begin position="51"/>
        <end position="82"/>
    </location>
</feature>
<comment type="subunit">
    <text evidence="14">F-type ATPases have 2 components, F(1) - the catalytic core - and F(0) - the membrane proton channel. F(1) has five subunits: alpha(3), beta(3), gamma(1), delta(1), epsilon(1). F(0) has four main subunits: a(1), b(2) and c(10-14). The alpha and beta chains form an alternating ring which encloses part of the gamma chain. F(1) is attached to F(0) by a central stalk formed by the gamma and epsilon chains, while a peripheral stalk is formed by the delta and b chains.</text>
</comment>
<dbReference type="GO" id="GO:0012505">
    <property type="term" value="C:endomembrane system"/>
    <property type="evidence" value="ECO:0007669"/>
    <property type="project" value="UniProtKB-SubCell"/>
</dbReference>
<evidence type="ECO:0000256" key="4">
    <source>
        <dbReference type="ARBA" id="ARBA00022519"/>
    </source>
</evidence>
<dbReference type="RefSeq" id="WP_041064534.1">
    <property type="nucleotide sequence ID" value="NZ_AP012273.1"/>
</dbReference>
<evidence type="ECO:0000256" key="8">
    <source>
        <dbReference type="ARBA" id="ARBA00022989"/>
    </source>
</evidence>
<sequence length="156" mass="17369">MNINLTLIAQLISFAVFVWFTMKYVWPPMVKAMEDRKAKIADGLAAAERGVHEQELAKKAALEKLHEAKQQSAEIVSRAEKRAAEIVDEAKDQARVEGERLLTAARAEIEQEANKTREALRGKVAELAVLGAEKILRKEINADAHKDIVDSLAKQI</sequence>